<dbReference type="PANTHER" id="PTHR46411:SF2">
    <property type="entry name" value="AAA+ ATPASE DOMAIN-CONTAINING PROTEIN"/>
    <property type="match status" value="1"/>
</dbReference>
<evidence type="ECO:0000313" key="4">
    <source>
        <dbReference type="Proteomes" id="UP000297814"/>
    </source>
</evidence>
<dbReference type="SMART" id="SM00382">
    <property type="entry name" value="AAA"/>
    <property type="match status" value="1"/>
</dbReference>
<organism evidence="3 4">
    <name type="scientific">Botrytis hyacinthi</name>
    <dbReference type="NCBI Taxonomy" id="278943"/>
    <lineage>
        <taxon>Eukaryota</taxon>
        <taxon>Fungi</taxon>
        <taxon>Dikarya</taxon>
        <taxon>Ascomycota</taxon>
        <taxon>Pezizomycotina</taxon>
        <taxon>Leotiomycetes</taxon>
        <taxon>Helotiales</taxon>
        <taxon>Sclerotiniaceae</taxon>
        <taxon>Botrytis</taxon>
    </lineage>
</organism>
<dbReference type="Gene3D" id="3.40.50.300">
    <property type="entry name" value="P-loop containing nucleotide triphosphate hydrolases"/>
    <property type="match status" value="1"/>
</dbReference>
<dbReference type="Pfam" id="PF00004">
    <property type="entry name" value="AAA"/>
    <property type="match status" value="1"/>
</dbReference>
<sequence>MDSEIAQASRSSRLNIPVKLSRGSKKMGLTDISAMLRYGYGPTRPKGDNSKTDEESKNDEKDENDNEGEGTRPDKNEDRGTPAGRANNPTLLPEQSKPEPKSAKPSAPPLKVGKTRITISDNLSTDDNKKNRRLLALKPKSLKPASTSNLDISGEQNKKRLMMARQEREGEVFGGSENHGPITYDSNTLQANGLNSLDHGDQMKIGPPHMDNFGITSLPLPEGQFICSKSGSDSGDFNFDSYGYPNDLIMNSPYLNNMSPKNINISGIRPPSSYPEAAFNRMTPQQMSLIQQQQAAMARQQQNALQNQEQMAMNPLGIDAIAMGIPSESLNHAQAFREYLLQVTQAKEPNRYLILHRIKGKKEQIYFDPPEWVVGQSHTRILKSRLPLSNLTDYLDKHTDISFIVFRDYEESHTVTTKEMVAAAAADNSTGITKSPVHEEEKILTVSENLTGAIKSILKSKPEFVDLLAWFEKDETELPSPFVFIYHSRAVIQELIEDTSDLNAVRQLKLMMDYIYKNYGPEYDAADTMFDASYVPQPYIKYLFKPGDVLVKGTGSDVNGYMLVTWPLDSTSTTASLEGDGKNKPSSQYTMEVRSWSFDGAFNRAHGRDDLHGASEERYVIDMKTFRELRPEDEKKKKALHREDGKRKASDTLDEDTMAQDSPPYPSFVYLLPSKIIGYNMRHKKWVELHPDWLSEVVWDKKAFKKLVLAQKTKDLIEALIVNQIAAEESTDLISGKGNGLILLLHEGPGTGKTLTAESVAEIAEKPLYRVTFGDIGSEPEEVEQYLNSVLDLGKAWSCVVLLDEADVFLEERSMSDIKRNALVSIFLRALEYHDGIIILTSNRVGTFDEAFKSRIQLALHTIYH</sequence>
<evidence type="ECO:0000259" key="2">
    <source>
        <dbReference type="SMART" id="SM00382"/>
    </source>
</evidence>
<feature type="compositionally biased region" description="Polar residues" evidence="1">
    <location>
        <begin position="1"/>
        <end position="14"/>
    </location>
</feature>
<dbReference type="InterPro" id="IPR027417">
    <property type="entry name" value="P-loop_NTPase"/>
</dbReference>
<feature type="region of interest" description="Disordered" evidence="1">
    <location>
        <begin position="1"/>
        <end position="133"/>
    </location>
</feature>
<dbReference type="SUPFAM" id="SSF52540">
    <property type="entry name" value="P-loop containing nucleoside triphosphate hydrolases"/>
    <property type="match status" value="1"/>
</dbReference>
<feature type="compositionally biased region" description="Basic and acidic residues" evidence="1">
    <location>
        <begin position="69"/>
        <end position="80"/>
    </location>
</feature>
<name>A0A4Z1GLY8_9HELO</name>
<feature type="compositionally biased region" description="Basic and acidic residues" evidence="1">
    <location>
        <begin position="45"/>
        <end position="60"/>
    </location>
</feature>
<keyword evidence="4" id="KW-1185">Reference proteome</keyword>
<reference evidence="3 4" key="1">
    <citation type="submission" date="2017-12" db="EMBL/GenBank/DDBJ databases">
        <title>Comparative genomics of Botrytis spp.</title>
        <authorList>
            <person name="Valero-Jimenez C.A."/>
            <person name="Tapia P."/>
            <person name="Veloso J."/>
            <person name="Silva-Moreno E."/>
            <person name="Staats M."/>
            <person name="Valdes J.H."/>
            <person name="Van Kan J.A.L."/>
        </authorList>
    </citation>
    <scope>NUCLEOTIDE SEQUENCE [LARGE SCALE GENOMIC DNA]</scope>
    <source>
        <strain evidence="3 4">Bh0001</strain>
    </source>
</reference>
<feature type="compositionally biased region" description="Basic and acidic residues" evidence="1">
    <location>
        <begin position="632"/>
        <end position="651"/>
    </location>
</feature>
<proteinExistence type="predicted"/>
<evidence type="ECO:0000313" key="3">
    <source>
        <dbReference type="EMBL" id="TGO36450.1"/>
    </source>
</evidence>
<dbReference type="InterPro" id="IPR003959">
    <property type="entry name" value="ATPase_AAA_core"/>
</dbReference>
<comment type="caution">
    <text evidence="3">The sequence shown here is derived from an EMBL/GenBank/DDBJ whole genome shotgun (WGS) entry which is preliminary data.</text>
</comment>
<gene>
    <name evidence="3" type="ORF">BHYA_0124g00110</name>
</gene>
<dbReference type="AlphaFoldDB" id="A0A4Z1GLY8"/>
<dbReference type="InterPro" id="IPR003593">
    <property type="entry name" value="AAA+_ATPase"/>
</dbReference>
<dbReference type="Proteomes" id="UP000297814">
    <property type="component" value="Unassembled WGS sequence"/>
</dbReference>
<feature type="region of interest" description="Disordered" evidence="1">
    <location>
        <begin position="632"/>
        <end position="659"/>
    </location>
</feature>
<dbReference type="GO" id="GO:0005524">
    <property type="term" value="F:ATP binding"/>
    <property type="evidence" value="ECO:0007669"/>
    <property type="project" value="InterPro"/>
</dbReference>
<feature type="domain" description="AAA+ ATPase" evidence="2">
    <location>
        <begin position="739"/>
        <end position="862"/>
    </location>
</feature>
<dbReference type="PANTHER" id="PTHR46411">
    <property type="entry name" value="FAMILY ATPASE, PUTATIVE-RELATED"/>
    <property type="match status" value="1"/>
</dbReference>
<dbReference type="EMBL" id="PQXK01000124">
    <property type="protein sequence ID" value="TGO36450.1"/>
    <property type="molecule type" value="Genomic_DNA"/>
</dbReference>
<protein>
    <recommendedName>
        <fullName evidence="2">AAA+ ATPase domain-containing protein</fullName>
    </recommendedName>
</protein>
<evidence type="ECO:0000256" key="1">
    <source>
        <dbReference type="SAM" id="MobiDB-lite"/>
    </source>
</evidence>
<dbReference type="GO" id="GO:0016887">
    <property type="term" value="F:ATP hydrolysis activity"/>
    <property type="evidence" value="ECO:0007669"/>
    <property type="project" value="InterPro"/>
</dbReference>
<accession>A0A4Z1GLY8</accession>